<sequence>MRFVARLFTLFSLTLLLNAPAAFARSFEQIEKDKTITVATEGQFAPFNFFQGSKLTGFEVELADEIFRRLGIHVDWKVINFETLLTGLQQGRWDFVIASHAITPEREKVVLFASPHYCTGSVIITSDPAIHGVADLKDKTVAVATGTTSYDWVKANVPQVKDVKNFPQDPDARAAVQTGRADAWVTDRITATASLKTNSQGDLKILPALLYRERVAAVAAKGNEPLVDQWNKTLSALVADGTYDKLSRKWLGADYACH</sequence>
<name>A0ABW8MKL5_9BURK</name>
<protein>
    <submittedName>
        <fullName evidence="5">Polar amino acid transport system substrate-binding protein</fullName>
    </submittedName>
</protein>
<dbReference type="Gene3D" id="3.40.190.10">
    <property type="entry name" value="Periplasmic binding protein-like II"/>
    <property type="match status" value="2"/>
</dbReference>
<dbReference type="InterPro" id="IPR001320">
    <property type="entry name" value="Iontro_rcpt_C"/>
</dbReference>
<feature type="chain" id="PRO_5046167054" evidence="2">
    <location>
        <begin position="25"/>
        <end position="258"/>
    </location>
</feature>
<evidence type="ECO:0000259" key="3">
    <source>
        <dbReference type="SMART" id="SM00062"/>
    </source>
</evidence>
<reference evidence="5 6" key="1">
    <citation type="submission" date="2024-11" db="EMBL/GenBank/DDBJ databases">
        <title>Using genomics to understand microbial adaptation to soil warming.</title>
        <authorList>
            <person name="Deangelis K.M. PhD."/>
        </authorList>
    </citation>
    <scope>NUCLEOTIDE SEQUENCE [LARGE SCALE GENOMIC DNA]</scope>
    <source>
        <strain evidence="5 6">GAS97</strain>
    </source>
</reference>
<evidence type="ECO:0000313" key="6">
    <source>
        <dbReference type="Proteomes" id="UP001620514"/>
    </source>
</evidence>
<dbReference type="Pfam" id="PF00497">
    <property type="entry name" value="SBP_bac_3"/>
    <property type="match status" value="1"/>
</dbReference>
<feature type="domain" description="Solute-binding protein family 3/N-terminal" evidence="3">
    <location>
        <begin position="35"/>
        <end position="254"/>
    </location>
</feature>
<dbReference type="PANTHER" id="PTHR35936">
    <property type="entry name" value="MEMBRANE-BOUND LYTIC MUREIN TRANSGLYCOSYLASE F"/>
    <property type="match status" value="1"/>
</dbReference>
<feature type="domain" description="Ionotropic glutamate receptor C-terminal" evidence="4">
    <location>
        <begin position="35"/>
        <end position="253"/>
    </location>
</feature>
<dbReference type="PANTHER" id="PTHR35936:SF19">
    <property type="entry name" value="AMINO-ACID-BINDING PROTEIN YXEM-RELATED"/>
    <property type="match status" value="1"/>
</dbReference>
<proteinExistence type="predicted"/>
<dbReference type="CDD" id="cd13530">
    <property type="entry name" value="PBP2_peptides_like"/>
    <property type="match status" value="1"/>
</dbReference>
<keyword evidence="6" id="KW-1185">Reference proteome</keyword>
<organism evidence="5 6">
    <name type="scientific">Caballeronia udeis</name>
    <dbReference type="NCBI Taxonomy" id="1232866"/>
    <lineage>
        <taxon>Bacteria</taxon>
        <taxon>Pseudomonadati</taxon>
        <taxon>Pseudomonadota</taxon>
        <taxon>Betaproteobacteria</taxon>
        <taxon>Burkholderiales</taxon>
        <taxon>Burkholderiaceae</taxon>
        <taxon>Caballeronia</taxon>
    </lineage>
</organism>
<gene>
    <name evidence="5" type="ORF">ABH943_004237</name>
</gene>
<evidence type="ECO:0000313" key="5">
    <source>
        <dbReference type="EMBL" id="MFK4444215.1"/>
    </source>
</evidence>
<evidence type="ECO:0000256" key="2">
    <source>
        <dbReference type="SAM" id="SignalP"/>
    </source>
</evidence>
<evidence type="ECO:0000256" key="1">
    <source>
        <dbReference type="ARBA" id="ARBA00022729"/>
    </source>
</evidence>
<dbReference type="SUPFAM" id="SSF53850">
    <property type="entry name" value="Periplasmic binding protein-like II"/>
    <property type="match status" value="1"/>
</dbReference>
<dbReference type="InterPro" id="IPR001638">
    <property type="entry name" value="Solute-binding_3/MltF_N"/>
</dbReference>
<feature type="signal peptide" evidence="2">
    <location>
        <begin position="1"/>
        <end position="24"/>
    </location>
</feature>
<dbReference type="SMART" id="SM00079">
    <property type="entry name" value="PBPe"/>
    <property type="match status" value="1"/>
</dbReference>
<dbReference type="Proteomes" id="UP001620514">
    <property type="component" value="Unassembled WGS sequence"/>
</dbReference>
<evidence type="ECO:0000259" key="4">
    <source>
        <dbReference type="SMART" id="SM00079"/>
    </source>
</evidence>
<comment type="caution">
    <text evidence="5">The sequence shown here is derived from an EMBL/GenBank/DDBJ whole genome shotgun (WGS) entry which is preliminary data.</text>
</comment>
<keyword evidence="1 2" id="KW-0732">Signal</keyword>
<dbReference type="EMBL" id="JBIYDN010000013">
    <property type="protein sequence ID" value="MFK4444215.1"/>
    <property type="molecule type" value="Genomic_DNA"/>
</dbReference>
<dbReference type="RefSeq" id="WP_404609247.1">
    <property type="nucleotide sequence ID" value="NZ_JBIYDN010000013.1"/>
</dbReference>
<dbReference type="SMART" id="SM00062">
    <property type="entry name" value="PBPb"/>
    <property type="match status" value="1"/>
</dbReference>
<accession>A0ABW8MKL5</accession>